<keyword evidence="3" id="KW-1185">Reference proteome</keyword>
<dbReference type="Proteomes" id="UP001432322">
    <property type="component" value="Unassembled WGS sequence"/>
</dbReference>
<dbReference type="InterPro" id="IPR049012">
    <property type="entry name" value="Mutator_transp_dom"/>
</dbReference>
<evidence type="ECO:0000313" key="2">
    <source>
        <dbReference type="EMBL" id="GMT12446.1"/>
    </source>
</evidence>
<protein>
    <recommendedName>
        <fullName evidence="1">Mutator-like transposase domain-containing protein</fullName>
    </recommendedName>
</protein>
<dbReference type="PANTHER" id="PTHR31751">
    <property type="entry name" value="SI:CH211-108C17.2-RELATED-RELATED"/>
    <property type="match status" value="1"/>
</dbReference>
<evidence type="ECO:0000313" key="3">
    <source>
        <dbReference type="Proteomes" id="UP001432322"/>
    </source>
</evidence>
<dbReference type="PANTHER" id="PTHR31751:SF42">
    <property type="entry name" value="PROTEIN CBG10204"/>
    <property type="match status" value="1"/>
</dbReference>
<dbReference type="AlphaFoldDB" id="A0AAV5UZG3"/>
<dbReference type="Pfam" id="PF20700">
    <property type="entry name" value="Mutator"/>
    <property type="match status" value="1"/>
</dbReference>
<evidence type="ECO:0000259" key="1">
    <source>
        <dbReference type="Pfam" id="PF20700"/>
    </source>
</evidence>
<name>A0AAV5UZG3_9BILA</name>
<gene>
    <name evidence="2" type="ORF">PFISCL1PPCAC_3743</name>
</gene>
<proteinExistence type="predicted"/>
<feature type="domain" description="Mutator-like transposase" evidence="1">
    <location>
        <begin position="34"/>
        <end position="194"/>
    </location>
</feature>
<dbReference type="EMBL" id="BTSY01000001">
    <property type="protein sequence ID" value="GMT12446.1"/>
    <property type="molecule type" value="Genomic_DNA"/>
</dbReference>
<accession>A0AAV5UZG3</accession>
<feature type="non-terminal residue" evidence="2">
    <location>
        <position position="1"/>
    </location>
</feature>
<comment type="caution">
    <text evidence="2">The sequence shown here is derived from an EMBL/GenBank/DDBJ whole genome shotgun (WGS) entry which is preliminary data.</text>
</comment>
<sequence length="315" mass="35418">SSQDSDSTTVSCLVDNSLPAYLLVASSCLLDLFTRCLQCGIEPIDRRTLSYRVVGTAIVLKWSCPLCAEDCEWTSQPSIEKYYEGNLKLTAASYTTGLPIPRLLAMGKEMGLALPCERTIRNQLTDVVIPAVDIVYQDHMKTVEATVRGVGGTRGVDLAVDGRYDSPGYTATHCTISIIDLSTSLILRVVNMHKMMPGIEGISGRMEKEGVKRGLKEVIAKQFEIRSMVSDNDARISKMVREEPQFQNIRHLLDFWHIIKGVNHDLKEVPEYSVLEETDNKPRLLCALPLWRKPTKSPQLLEEHSRTRHWTTRTL</sequence>
<reference evidence="2" key="1">
    <citation type="submission" date="2023-10" db="EMBL/GenBank/DDBJ databases">
        <title>Genome assembly of Pristionchus species.</title>
        <authorList>
            <person name="Yoshida K."/>
            <person name="Sommer R.J."/>
        </authorList>
    </citation>
    <scope>NUCLEOTIDE SEQUENCE</scope>
    <source>
        <strain evidence="2">RS5133</strain>
    </source>
</reference>
<organism evidence="2 3">
    <name type="scientific">Pristionchus fissidentatus</name>
    <dbReference type="NCBI Taxonomy" id="1538716"/>
    <lineage>
        <taxon>Eukaryota</taxon>
        <taxon>Metazoa</taxon>
        <taxon>Ecdysozoa</taxon>
        <taxon>Nematoda</taxon>
        <taxon>Chromadorea</taxon>
        <taxon>Rhabditida</taxon>
        <taxon>Rhabditina</taxon>
        <taxon>Diplogasteromorpha</taxon>
        <taxon>Diplogasteroidea</taxon>
        <taxon>Neodiplogasteridae</taxon>
        <taxon>Pristionchus</taxon>
    </lineage>
</organism>